<proteinExistence type="inferred from homology"/>
<gene>
    <name evidence="6" type="ORF">D9756_001616</name>
</gene>
<dbReference type="InterPro" id="IPR036322">
    <property type="entry name" value="WD40_repeat_dom_sf"/>
</dbReference>
<dbReference type="OrthoDB" id="18388at2759"/>
<reference evidence="6 7" key="1">
    <citation type="journal article" date="2020" name="ISME J.">
        <title>Uncovering the hidden diversity of litter-decomposition mechanisms in mushroom-forming fungi.</title>
        <authorList>
            <person name="Floudas D."/>
            <person name="Bentzer J."/>
            <person name="Ahren D."/>
            <person name="Johansson T."/>
            <person name="Persson P."/>
            <person name="Tunlid A."/>
        </authorList>
    </citation>
    <scope>NUCLEOTIDE SEQUENCE [LARGE SCALE GENOMIC DNA]</scope>
    <source>
        <strain evidence="6 7">CBS 146.42</strain>
    </source>
</reference>
<evidence type="ECO:0000256" key="3">
    <source>
        <dbReference type="ARBA" id="ARBA00011187"/>
    </source>
</evidence>
<comment type="similarity">
    <text evidence="2">Belongs to the NSA1 family.</text>
</comment>
<feature type="region of interest" description="Disordered" evidence="5">
    <location>
        <begin position="369"/>
        <end position="414"/>
    </location>
</feature>
<evidence type="ECO:0000256" key="5">
    <source>
        <dbReference type="SAM" id="MobiDB-lite"/>
    </source>
</evidence>
<dbReference type="Gene3D" id="2.130.10.10">
    <property type="entry name" value="YVTN repeat-like/Quinoprotein amine dehydrogenase"/>
    <property type="match status" value="2"/>
</dbReference>
<comment type="caution">
    <text evidence="6">The sequence shown here is derived from an EMBL/GenBank/DDBJ whole genome shotgun (WGS) entry which is preliminary data.</text>
</comment>
<keyword evidence="7" id="KW-1185">Reference proteome</keyword>
<sequence length="414" mass="45459">MPRFLIGDEQGQVKSLTYHSDPFADGTKYKLTTLSQRGTEEQKISIQRMAVVSPDVGGPKAVVTGCSNGTITLSTFQGEDGETLATTKEWQDSRFKPGTSYIGLAASENKIYSCSTNGALQLTTILDPTFETMPTHQRSSLPMRLRDWKLSPNAETFAYGGDEVELSVWNTEAAFQVRTEDLNKSAAASKKRKQNNELFPGEIWRAKNVANDSLGLRQPIRITSIDYLSTSPSAYHIVTGTQLGDVRRYDTRATRRPVTDWKGIGKAGGVQVVKKGFAEHELLVSDQGTSLFSVDLRNGRVIYGYKGLSGAVTSIAPSPSVVASTANDRFARLHSTYPPPAKEGQNLDRKGSVLEKVYLTSTPTVVVWDDTADETKETTSSTEEQDDEVWHAMEQVDESDMENAAGKSKRPRLS</sequence>
<evidence type="ECO:0000256" key="1">
    <source>
        <dbReference type="ARBA" id="ARBA00002889"/>
    </source>
</evidence>
<dbReference type="EMBL" id="JAACJO010000005">
    <property type="protein sequence ID" value="KAF5357795.1"/>
    <property type="molecule type" value="Genomic_DNA"/>
</dbReference>
<evidence type="ECO:0000256" key="4">
    <source>
        <dbReference type="ARBA" id="ARBA00014234"/>
    </source>
</evidence>
<evidence type="ECO:0000313" key="7">
    <source>
        <dbReference type="Proteomes" id="UP000559027"/>
    </source>
</evidence>
<dbReference type="InterPro" id="IPR037379">
    <property type="entry name" value="WDR74/Nsa1"/>
</dbReference>
<dbReference type="SUPFAM" id="SSF50978">
    <property type="entry name" value="WD40 repeat-like"/>
    <property type="match status" value="1"/>
</dbReference>
<dbReference type="GO" id="GO:0005730">
    <property type="term" value="C:nucleolus"/>
    <property type="evidence" value="ECO:0007669"/>
    <property type="project" value="InterPro"/>
</dbReference>
<dbReference type="InterPro" id="IPR015943">
    <property type="entry name" value="WD40/YVTN_repeat-like_dom_sf"/>
</dbReference>
<dbReference type="GO" id="GO:0030687">
    <property type="term" value="C:preribosome, large subunit precursor"/>
    <property type="evidence" value="ECO:0007669"/>
    <property type="project" value="TreeGrafter"/>
</dbReference>
<dbReference type="PANTHER" id="PTHR16038">
    <property type="entry name" value="NOP SEVEN ASSOCIATED PROTEIN 1"/>
    <property type="match status" value="1"/>
</dbReference>
<comment type="subunit">
    <text evidence="3">Component of the pre-66S ribosomal particle.</text>
</comment>
<protein>
    <recommendedName>
        <fullName evidence="4">Ribosome biogenesis protein NSA1</fullName>
    </recommendedName>
</protein>
<accession>A0A8H5G3Q9</accession>
<evidence type="ECO:0000256" key="2">
    <source>
        <dbReference type="ARBA" id="ARBA00007861"/>
    </source>
</evidence>
<dbReference type="Proteomes" id="UP000559027">
    <property type="component" value="Unassembled WGS sequence"/>
</dbReference>
<dbReference type="AlphaFoldDB" id="A0A8H5G3Q9"/>
<dbReference type="PANTHER" id="PTHR16038:SF4">
    <property type="entry name" value="WD REPEAT-CONTAINING PROTEIN 74"/>
    <property type="match status" value="1"/>
</dbReference>
<evidence type="ECO:0000313" key="6">
    <source>
        <dbReference type="EMBL" id="KAF5357795.1"/>
    </source>
</evidence>
<dbReference type="GO" id="GO:0042273">
    <property type="term" value="P:ribosomal large subunit biogenesis"/>
    <property type="evidence" value="ECO:0007669"/>
    <property type="project" value="InterPro"/>
</dbReference>
<name>A0A8H5G3Q9_9AGAR</name>
<comment type="function">
    <text evidence="1">Involved in the biogenesis of the 60S ribosomal subunit.</text>
</comment>
<organism evidence="6 7">
    <name type="scientific">Leucocoprinus leucothites</name>
    <dbReference type="NCBI Taxonomy" id="201217"/>
    <lineage>
        <taxon>Eukaryota</taxon>
        <taxon>Fungi</taxon>
        <taxon>Dikarya</taxon>
        <taxon>Basidiomycota</taxon>
        <taxon>Agaricomycotina</taxon>
        <taxon>Agaricomycetes</taxon>
        <taxon>Agaricomycetidae</taxon>
        <taxon>Agaricales</taxon>
        <taxon>Agaricineae</taxon>
        <taxon>Agaricaceae</taxon>
        <taxon>Leucocoprinus</taxon>
    </lineage>
</organism>